<sequence length="218" mass="24602">MDTYQSKQPPRTWLRGCPSDAQKAYRSFIQVEADDTAANVALPGSSAPEPHILYQKKLAREKERSRVGCGLFKLKGSSFVHYFCCYVLVLPRPATACTGHAVTDVRSSYMTYLYQSELLESGPLFFQRFPHTIRYPLFTDIKMPTLLDNTLKSKVRCFCPCGQQVWREPHANVPAQNMVLGTLRTAPPVARVFTKPDKHTLGSLWRCSGCCHGVDARR</sequence>
<organism evidence="1 2">
    <name type="scientific">Cordyceps javanica</name>
    <dbReference type="NCBI Taxonomy" id="43265"/>
    <lineage>
        <taxon>Eukaryota</taxon>
        <taxon>Fungi</taxon>
        <taxon>Dikarya</taxon>
        <taxon>Ascomycota</taxon>
        <taxon>Pezizomycotina</taxon>
        <taxon>Sordariomycetes</taxon>
        <taxon>Hypocreomycetidae</taxon>
        <taxon>Hypocreales</taxon>
        <taxon>Cordycipitaceae</taxon>
        <taxon>Cordyceps</taxon>
    </lineage>
</organism>
<proteinExistence type="predicted"/>
<reference evidence="1 2" key="1">
    <citation type="journal article" date="2019" name="Appl. Microbiol. Biotechnol.">
        <title>Genome sequence of Isaria javanica and comparative genome analysis insights into family S53 peptidase evolution in fungal entomopathogens.</title>
        <authorList>
            <person name="Lin R."/>
            <person name="Zhang X."/>
            <person name="Xin B."/>
            <person name="Zou M."/>
            <person name="Gao Y."/>
            <person name="Qin F."/>
            <person name="Hu Q."/>
            <person name="Xie B."/>
            <person name="Cheng X."/>
        </authorList>
    </citation>
    <scope>NUCLEOTIDE SEQUENCE [LARGE SCALE GENOMIC DNA]</scope>
    <source>
        <strain evidence="1 2">IJ1G</strain>
    </source>
</reference>
<dbReference type="Proteomes" id="UP000315783">
    <property type="component" value="Unassembled WGS sequence"/>
</dbReference>
<keyword evidence="2" id="KW-1185">Reference proteome</keyword>
<evidence type="ECO:0000313" key="2">
    <source>
        <dbReference type="Proteomes" id="UP000315783"/>
    </source>
</evidence>
<protein>
    <submittedName>
        <fullName evidence="1">Uncharacterized protein</fullName>
    </submittedName>
</protein>
<evidence type="ECO:0000313" key="1">
    <source>
        <dbReference type="EMBL" id="TQV90858.1"/>
    </source>
</evidence>
<gene>
    <name evidence="1" type="ORF">IF1G_10379</name>
</gene>
<comment type="caution">
    <text evidence="1">The sequence shown here is derived from an EMBL/GenBank/DDBJ whole genome shotgun (WGS) entry which is preliminary data.</text>
</comment>
<accession>A0A545UN19</accession>
<dbReference type="AlphaFoldDB" id="A0A545UN19"/>
<dbReference type="EMBL" id="SPUK01000022">
    <property type="protein sequence ID" value="TQV90858.1"/>
    <property type="molecule type" value="Genomic_DNA"/>
</dbReference>
<name>A0A545UN19_9HYPO</name>